<reference evidence="2 3" key="1">
    <citation type="submission" date="2024-01" db="EMBL/GenBank/DDBJ databases">
        <authorList>
            <person name="Allen C."/>
            <person name="Tagirdzhanova G."/>
        </authorList>
    </citation>
    <scope>NUCLEOTIDE SEQUENCE [LARGE SCALE GENOMIC DNA]</scope>
    <source>
        <strain evidence="2 3">CBS 119000</strain>
    </source>
</reference>
<organism evidence="2 3">
    <name type="scientific">Sporothrix epigloea</name>
    <dbReference type="NCBI Taxonomy" id="1892477"/>
    <lineage>
        <taxon>Eukaryota</taxon>
        <taxon>Fungi</taxon>
        <taxon>Dikarya</taxon>
        <taxon>Ascomycota</taxon>
        <taxon>Pezizomycotina</taxon>
        <taxon>Sordariomycetes</taxon>
        <taxon>Sordariomycetidae</taxon>
        <taxon>Ophiostomatales</taxon>
        <taxon>Ophiostomataceae</taxon>
        <taxon>Sporothrix</taxon>
    </lineage>
</organism>
<feature type="region of interest" description="Disordered" evidence="1">
    <location>
        <begin position="1"/>
        <end position="27"/>
    </location>
</feature>
<feature type="compositionally biased region" description="Low complexity" evidence="1">
    <location>
        <begin position="391"/>
        <end position="408"/>
    </location>
</feature>
<name>A0ABP0E6H8_9PEZI</name>
<evidence type="ECO:0000313" key="2">
    <source>
        <dbReference type="EMBL" id="CAK7275518.1"/>
    </source>
</evidence>
<sequence>MPRRGQTLRQAAISSAPSSSTSPSPALQLDATTWVPPVWHELTSGAEMFSAPPIPSSAPEWITSLIQLILSTVGEVSELVSATQGQTPPGSDLQVHYDQLVTFVKRLLLGIRIIDVEYVQRDVVDLCEHFTHALWTAINLMSPNIDQRQRALDKLSTFASNANHAAPPSRDEDTAQRVRMLEDCVKSLQQTRSNQGEAREEASQLGLPRPSKPASFDGKRLSHFRAWWLSVEGYFNAFGKVYTDSAKIFFIGSILTDHALEWHQTRIRKFKDLNAADSFSSYAQAIETRFYDPSEPSRNLKRLLKLRYEGSTNTYTNRFQEFNSSVGLTGVALRDIIRAAIPREIANLTFSYLKKGDTSDEGFIDAVNHAGQHHETMNGNIDYLKDVAGPSSRLQSSRSHSSGSNNLSAMQPPKDVSSSSSKPAWPNRAAAFNGVDQSDVDRYRDASAMCIRCGRTNHNFIACFANKNVDGKTLPSPHKIASIKRVERDYEEDVTPPNKKARFGTAQIPILQNLDTDSESDSALNTAANYESDEEDFQ</sequence>
<dbReference type="Proteomes" id="UP001642502">
    <property type="component" value="Unassembled WGS sequence"/>
</dbReference>
<dbReference type="EMBL" id="CAWUON010000243">
    <property type="protein sequence ID" value="CAK7275518.1"/>
    <property type="molecule type" value="Genomic_DNA"/>
</dbReference>
<feature type="region of interest" description="Disordered" evidence="1">
    <location>
        <begin position="383"/>
        <end position="430"/>
    </location>
</feature>
<proteinExistence type="predicted"/>
<keyword evidence="3" id="KW-1185">Reference proteome</keyword>
<feature type="compositionally biased region" description="Low complexity" evidence="1">
    <location>
        <begin position="11"/>
        <end position="26"/>
    </location>
</feature>
<evidence type="ECO:0008006" key="4">
    <source>
        <dbReference type="Google" id="ProtNLM"/>
    </source>
</evidence>
<evidence type="ECO:0000256" key="1">
    <source>
        <dbReference type="SAM" id="MobiDB-lite"/>
    </source>
</evidence>
<protein>
    <recommendedName>
        <fullName evidence="4">Retrotransposon gag domain-containing protein</fullName>
    </recommendedName>
</protein>
<evidence type="ECO:0000313" key="3">
    <source>
        <dbReference type="Proteomes" id="UP001642502"/>
    </source>
</evidence>
<gene>
    <name evidence="2" type="ORF">SEPCBS119000_006728</name>
</gene>
<accession>A0ABP0E6H8</accession>
<feature type="region of interest" description="Disordered" evidence="1">
    <location>
        <begin position="189"/>
        <end position="215"/>
    </location>
</feature>
<feature type="region of interest" description="Disordered" evidence="1">
    <location>
        <begin position="491"/>
        <end position="538"/>
    </location>
</feature>
<comment type="caution">
    <text evidence="2">The sequence shown here is derived from an EMBL/GenBank/DDBJ whole genome shotgun (WGS) entry which is preliminary data.</text>
</comment>